<sequence>MCEESHKPHTISTHVQRNDLYGDRPCDQKKAGSTEDDILFSMFLGLLVLQQLNATLNLTHSRSQEFREGRELGARLTWHRLMI</sequence>
<evidence type="ECO:0000313" key="2">
    <source>
        <dbReference type="EMBL" id="PHY94157.1"/>
    </source>
</evidence>
<feature type="compositionally biased region" description="Basic and acidic residues" evidence="1">
    <location>
        <begin position="16"/>
        <end position="27"/>
    </location>
</feature>
<proteinExistence type="predicted"/>
<accession>A0A2G4RCB4</accession>
<protein>
    <submittedName>
        <fullName evidence="2">Uncharacterized protein</fullName>
    </submittedName>
</protein>
<dbReference type="Proteomes" id="UP000228751">
    <property type="component" value="Unassembled WGS sequence"/>
</dbReference>
<keyword evidence="3" id="KW-1185">Reference proteome</keyword>
<dbReference type="EMBL" id="PEBQ01000103">
    <property type="protein sequence ID" value="PHY94157.1"/>
    <property type="molecule type" value="Genomic_DNA"/>
</dbReference>
<gene>
    <name evidence="2" type="ORF">CSR02_07605</name>
</gene>
<comment type="caution">
    <text evidence="2">The sequence shown here is derived from an EMBL/GenBank/DDBJ whole genome shotgun (WGS) entry which is preliminary data.</text>
</comment>
<dbReference type="AlphaFoldDB" id="A0A2G4RCB4"/>
<reference evidence="2 3" key="1">
    <citation type="submission" date="2017-10" db="EMBL/GenBank/DDBJ databases">
        <title>Genomic analysis of the genus Acetobacter.</title>
        <authorList>
            <person name="Kim K.H."/>
            <person name="Chun B.H."/>
            <person name="Son A.R."/>
            <person name="Jeon C.O."/>
        </authorList>
    </citation>
    <scope>NUCLEOTIDE SEQUENCE [LARGE SCALE GENOMIC DNA]</scope>
    <source>
        <strain evidence="2 3">LHT 2458</strain>
    </source>
</reference>
<feature type="region of interest" description="Disordered" evidence="1">
    <location>
        <begin position="1"/>
        <end position="27"/>
    </location>
</feature>
<name>A0A2G4RCB4_9PROT</name>
<evidence type="ECO:0000256" key="1">
    <source>
        <dbReference type="SAM" id="MobiDB-lite"/>
    </source>
</evidence>
<organism evidence="2 3">
    <name type="scientific">Acetobacter pomorum</name>
    <dbReference type="NCBI Taxonomy" id="65959"/>
    <lineage>
        <taxon>Bacteria</taxon>
        <taxon>Pseudomonadati</taxon>
        <taxon>Pseudomonadota</taxon>
        <taxon>Alphaproteobacteria</taxon>
        <taxon>Acetobacterales</taxon>
        <taxon>Acetobacteraceae</taxon>
        <taxon>Acetobacter</taxon>
    </lineage>
</organism>
<evidence type="ECO:0000313" key="3">
    <source>
        <dbReference type="Proteomes" id="UP000228751"/>
    </source>
</evidence>